<keyword evidence="3" id="KW-1185">Reference proteome</keyword>
<protein>
    <recommendedName>
        <fullName evidence="4">DUF4362 domain-containing protein</fullName>
    </recommendedName>
</protein>
<gene>
    <name evidence="2" type="ORF">J2Z32_002378</name>
</gene>
<evidence type="ECO:0000256" key="1">
    <source>
        <dbReference type="SAM" id="SignalP"/>
    </source>
</evidence>
<evidence type="ECO:0000313" key="3">
    <source>
        <dbReference type="Proteomes" id="UP001519272"/>
    </source>
</evidence>
<name>A0ABS4FT36_9BACL</name>
<comment type="caution">
    <text evidence="2">The sequence shown here is derived from an EMBL/GenBank/DDBJ whole genome shotgun (WGS) entry which is preliminary data.</text>
</comment>
<evidence type="ECO:0008006" key="4">
    <source>
        <dbReference type="Google" id="ProtNLM"/>
    </source>
</evidence>
<evidence type="ECO:0000313" key="2">
    <source>
        <dbReference type="EMBL" id="MBP1905730.1"/>
    </source>
</evidence>
<keyword evidence="1" id="KW-0732">Signal</keyword>
<feature type="chain" id="PRO_5047251379" description="DUF4362 domain-containing protein" evidence="1">
    <location>
        <begin position="25"/>
        <end position="155"/>
    </location>
</feature>
<reference evidence="2 3" key="1">
    <citation type="submission" date="2021-03" db="EMBL/GenBank/DDBJ databases">
        <title>Genomic Encyclopedia of Type Strains, Phase IV (KMG-IV): sequencing the most valuable type-strain genomes for metagenomic binning, comparative biology and taxonomic classification.</title>
        <authorList>
            <person name="Goeker M."/>
        </authorList>
    </citation>
    <scope>NUCLEOTIDE SEQUENCE [LARGE SCALE GENOMIC DNA]</scope>
    <source>
        <strain evidence="2 3">DSM 14349</strain>
    </source>
</reference>
<feature type="signal peptide" evidence="1">
    <location>
        <begin position="1"/>
        <end position="24"/>
    </location>
</feature>
<accession>A0ABS4FT36</accession>
<dbReference type="Pfam" id="PF14275">
    <property type="entry name" value="DUF4362"/>
    <property type="match status" value="1"/>
</dbReference>
<proteinExistence type="predicted"/>
<sequence length="155" mass="17937">MIKKMRYVFIILSLALITSCNSSPQDDNSPFPKIKVPYSAEKAVQNGDVVNLFDNLKNIEKWDQFMKNVKDKARDQVRITQYTIEGDPIFYELIYDGNNITFTYDNSLDTYGHDLKRPSSSCKKIGAKQNEDGQEYYSLSGCDNENGEFFWFPKK</sequence>
<dbReference type="Proteomes" id="UP001519272">
    <property type="component" value="Unassembled WGS sequence"/>
</dbReference>
<dbReference type="InterPro" id="IPR025372">
    <property type="entry name" value="DUF4362"/>
</dbReference>
<dbReference type="RefSeq" id="WP_210089352.1">
    <property type="nucleotide sequence ID" value="NZ_JAGGKG010000010.1"/>
</dbReference>
<dbReference type="PROSITE" id="PS51257">
    <property type="entry name" value="PROKAR_LIPOPROTEIN"/>
    <property type="match status" value="1"/>
</dbReference>
<organism evidence="2 3">
    <name type="scientific">Paenibacillus turicensis</name>
    <dbReference type="NCBI Taxonomy" id="160487"/>
    <lineage>
        <taxon>Bacteria</taxon>
        <taxon>Bacillati</taxon>
        <taxon>Bacillota</taxon>
        <taxon>Bacilli</taxon>
        <taxon>Bacillales</taxon>
        <taxon>Paenibacillaceae</taxon>
        <taxon>Paenibacillus</taxon>
    </lineage>
</organism>
<dbReference type="EMBL" id="JAGGKG010000010">
    <property type="protein sequence ID" value="MBP1905730.1"/>
    <property type="molecule type" value="Genomic_DNA"/>
</dbReference>